<organism evidence="2 3">
    <name type="scientific">Polarella glacialis</name>
    <name type="common">Dinoflagellate</name>
    <dbReference type="NCBI Taxonomy" id="89957"/>
    <lineage>
        <taxon>Eukaryota</taxon>
        <taxon>Sar</taxon>
        <taxon>Alveolata</taxon>
        <taxon>Dinophyceae</taxon>
        <taxon>Suessiales</taxon>
        <taxon>Suessiaceae</taxon>
        <taxon>Polarella</taxon>
    </lineage>
</organism>
<keyword evidence="1" id="KW-1133">Transmembrane helix</keyword>
<gene>
    <name evidence="2" type="ORF">PGLA2088_LOCUS12113</name>
</gene>
<dbReference type="Proteomes" id="UP000626109">
    <property type="component" value="Unassembled WGS sequence"/>
</dbReference>
<dbReference type="EMBL" id="CAJNNW010014198">
    <property type="protein sequence ID" value="CAE8656320.1"/>
    <property type="molecule type" value="Genomic_DNA"/>
</dbReference>
<proteinExistence type="predicted"/>
<feature type="transmembrane region" description="Helical" evidence="1">
    <location>
        <begin position="135"/>
        <end position="152"/>
    </location>
</feature>
<reference evidence="2" key="1">
    <citation type="submission" date="2021-02" db="EMBL/GenBank/DDBJ databases">
        <authorList>
            <person name="Dougan E. K."/>
            <person name="Rhodes N."/>
            <person name="Thang M."/>
            <person name="Chan C."/>
        </authorList>
    </citation>
    <scope>NUCLEOTIDE SEQUENCE</scope>
</reference>
<keyword evidence="1" id="KW-0472">Membrane</keyword>
<dbReference type="AlphaFoldDB" id="A0A813IV30"/>
<feature type="transmembrane region" description="Helical" evidence="1">
    <location>
        <begin position="58"/>
        <end position="81"/>
    </location>
</feature>
<keyword evidence="1" id="KW-0812">Transmembrane</keyword>
<protein>
    <submittedName>
        <fullName evidence="2">Uncharacterized protein</fullName>
    </submittedName>
</protein>
<feature type="transmembrane region" description="Helical" evidence="1">
    <location>
        <begin position="111"/>
        <end position="129"/>
    </location>
</feature>
<evidence type="ECO:0000313" key="3">
    <source>
        <dbReference type="Proteomes" id="UP000626109"/>
    </source>
</evidence>
<feature type="non-terminal residue" evidence="2">
    <location>
        <position position="1"/>
    </location>
</feature>
<evidence type="ECO:0000313" key="2">
    <source>
        <dbReference type="EMBL" id="CAE8656320.1"/>
    </source>
</evidence>
<name>A0A813IV30_POLGL</name>
<evidence type="ECO:0000256" key="1">
    <source>
        <dbReference type="SAM" id="Phobius"/>
    </source>
</evidence>
<accession>A0A813IV30</accession>
<comment type="caution">
    <text evidence="2">The sequence shown here is derived from an EMBL/GenBank/DDBJ whole genome shotgun (WGS) entry which is preliminary data.</text>
</comment>
<sequence length="301" mass="33004">VCLHFVVSSGIAKLFIGGPDWFGPGPLRSILRTYATYDFISGGPGSPRVSQVVQDSKFLCVFLGKATLLYEILVVPLALFLPPWARLAVGLGGMVGLHLGIYLLQSGLIGFFFIPNVATYVLGFGANLRVGEAEWWLAVATVGLPMGYVVLARRLLPENWPLTPFALFGWSGRQWDALFETLVTGKTRLVLSSGLLNGPQGLRIVSRSMRDGGRADGFNEEVVYCCWDVCLGDTTVHNDMLDALDFETLGTAFWDSAAFVQKVTMWLSTNRRVIELKAGRPLLCAHFIRMGEDGRVDQILA</sequence>